<dbReference type="AlphaFoldDB" id="A0A067CQX9"/>
<dbReference type="VEuPathDB" id="FungiDB:SPRG_19865"/>
<dbReference type="GeneID" id="24141133"/>
<sequence>MAPSRRPSLEHYPSPRRSDSLRDDTCSWQQGLCRSVAVKPAKNRYPRAMPTKKHDVHSPVKLLSAYVPDRSTLLRS</sequence>
<proteinExistence type="predicted"/>
<dbReference type="RefSeq" id="XP_012200096.1">
    <property type="nucleotide sequence ID" value="XM_012344706.1"/>
</dbReference>
<keyword evidence="3" id="KW-1185">Reference proteome</keyword>
<organism evidence="2 3">
    <name type="scientific">Saprolegnia parasitica (strain CBS 223.65)</name>
    <dbReference type="NCBI Taxonomy" id="695850"/>
    <lineage>
        <taxon>Eukaryota</taxon>
        <taxon>Sar</taxon>
        <taxon>Stramenopiles</taxon>
        <taxon>Oomycota</taxon>
        <taxon>Saprolegniomycetes</taxon>
        <taxon>Saprolegniales</taxon>
        <taxon>Saprolegniaceae</taxon>
        <taxon>Saprolegnia</taxon>
    </lineage>
</organism>
<dbReference type="Proteomes" id="UP000030745">
    <property type="component" value="Unassembled WGS sequence"/>
</dbReference>
<evidence type="ECO:0000256" key="1">
    <source>
        <dbReference type="SAM" id="MobiDB-lite"/>
    </source>
</evidence>
<name>A0A067CQX9_SAPPC</name>
<dbReference type="KEGG" id="spar:SPRG_19865"/>
<feature type="region of interest" description="Disordered" evidence="1">
    <location>
        <begin position="1"/>
        <end position="24"/>
    </location>
</feature>
<reference evidence="2 3" key="1">
    <citation type="journal article" date="2013" name="PLoS Genet.">
        <title>Distinctive expansion of potential virulence genes in the genome of the oomycete fish pathogen Saprolegnia parasitica.</title>
        <authorList>
            <person name="Jiang R.H."/>
            <person name="de Bruijn I."/>
            <person name="Haas B.J."/>
            <person name="Belmonte R."/>
            <person name="Lobach L."/>
            <person name="Christie J."/>
            <person name="van den Ackerveken G."/>
            <person name="Bottin A."/>
            <person name="Bulone V."/>
            <person name="Diaz-Moreno S.M."/>
            <person name="Dumas B."/>
            <person name="Fan L."/>
            <person name="Gaulin E."/>
            <person name="Govers F."/>
            <person name="Grenville-Briggs L.J."/>
            <person name="Horner N.R."/>
            <person name="Levin J.Z."/>
            <person name="Mammella M."/>
            <person name="Meijer H.J."/>
            <person name="Morris P."/>
            <person name="Nusbaum C."/>
            <person name="Oome S."/>
            <person name="Phillips A.J."/>
            <person name="van Rooyen D."/>
            <person name="Rzeszutek E."/>
            <person name="Saraiva M."/>
            <person name="Secombes C.J."/>
            <person name="Seidl M.F."/>
            <person name="Snel B."/>
            <person name="Stassen J.H."/>
            <person name="Sykes S."/>
            <person name="Tripathy S."/>
            <person name="van den Berg H."/>
            <person name="Vega-Arreguin J.C."/>
            <person name="Wawra S."/>
            <person name="Young S.K."/>
            <person name="Zeng Q."/>
            <person name="Dieguez-Uribeondo J."/>
            <person name="Russ C."/>
            <person name="Tyler B.M."/>
            <person name="van West P."/>
        </authorList>
    </citation>
    <scope>NUCLEOTIDE SEQUENCE [LARGE SCALE GENOMIC DNA]</scope>
    <source>
        <strain evidence="2 3">CBS 223.65</strain>
    </source>
</reference>
<evidence type="ECO:0000313" key="3">
    <source>
        <dbReference type="Proteomes" id="UP000030745"/>
    </source>
</evidence>
<protein>
    <submittedName>
        <fullName evidence="2">Uncharacterized protein</fullName>
    </submittedName>
</protein>
<gene>
    <name evidence="2" type="ORF">SPRG_19865</name>
</gene>
<dbReference type="EMBL" id="KK583207">
    <property type="protein sequence ID" value="KDO29172.1"/>
    <property type="molecule type" value="Genomic_DNA"/>
</dbReference>
<evidence type="ECO:0000313" key="2">
    <source>
        <dbReference type="EMBL" id="KDO29172.1"/>
    </source>
</evidence>
<feature type="non-terminal residue" evidence="2">
    <location>
        <position position="76"/>
    </location>
</feature>
<accession>A0A067CQX9</accession>